<dbReference type="Proteomes" id="UP000053664">
    <property type="component" value="Unassembled WGS sequence"/>
</dbReference>
<dbReference type="GeneID" id="19317314"/>
<dbReference type="RefSeq" id="XP_007878910.1">
    <property type="nucleotide sequence ID" value="XM_007880719.1"/>
</dbReference>
<dbReference type="HOGENOM" id="CLU_340131_0_0_1"/>
<feature type="compositionally biased region" description="Basic and acidic residues" evidence="1">
    <location>
        <begin position="404"/>
        <end position="420"/>
    </location>
</feature>
<dbReference type="EMBL" id="KE361631">
    <property type="protein sequence ID" value="EPQ29449.1"/>
    <property type="molecule type" value="Genomic_DNA"/>
</dbReference>
<feature type="compositionally biased region" description="Low complexity" evidence="1">
    <location>
        <begin position="489"/>
        <end position="503"/>
    </location>
</feature>
<feature type="region of interest" description="Disordered" evidence="1">
    <location>
        <begin position="799"/>
        <end position="835"/>
    </location>
</feature>
<feature type="compositionally biased region" description="Polar residues" evidence="1">
    <location>
        <begin position="524"/>
        <end position="539"/>
    </location>
</feature>
<feature type="compositionally biased region" description="Basic and acidic residues" evidence="1">
    <location>
        <begin position="464"/>
        <end position="474"/>
    </location>
</feature>
<feature type="region of interest" description="Disordered" evidence="1">
    <location>
        <begin position="223"/>
        <end position="363"/>
    </location>
</feature>
<feature type="compositionally biased region" description="Acidic residues" evidence="1">
    <location>
        <begin position="805"/>
        <end position="814"/>
    </location>
</feature>
<accession>A0A061HAF1</accession>
<sequence>MPEIKQCVAWITPEGCGTNTHLDPEYSCIERDVALRRDATTDHPTQAACRIKLPRHTHFDVCFSFPDDTNGRSLAPAGGGHDWIGFRIEIRTNWDDVPHARPLVWKAGWLLGGNVKCFNRYRHPLWKPANVRQIELALYPMTINDENGIATPYASVQWEVLEGSRRAESYVHRNLPHGLELNDYTRTGTPAHIFRPGGVHRLIPVASDKKFFVRRDEFWRKPRGTAANGRGEERRERLAEDSPTRLLKRSAPTASRSEGRAVAEKDELPPPNKTSRTGYTTRNWRPISSSTTNGQSPNENGGKETRSGQIEVRERELEPQPEAGGEPERAGERERVHERPSDRDRAATATGDPSAGVSPEDAERIDRLLGELKALSATFENSNGKMEPDSTDARAPARSVSPKRPGEVPPRTEDPRLKMDRFKHRAAAASPTVREVPMSQLPPRLGVAPPQQQRGQLGQTLRPEQARKVTEQAKKASQPEQAKEPKLPEQTQQTEQAKQAQKKQILDKGQQPARVQHPDKTQQPDKAQQPLQIHTQLEQEAQRQVRPSEQSQAKQQKQTRQQPTEQSPVELPQKDQPHQKQTSGQLERETEQAPQHDPEERYRLPACYDFSTAGSQGQGHEGRPEDVAHVGSDVEDGEIVQAADDRRRESQSPDFELVRVVLATKPPKPVKVEEGDELASRGPSDVGRTSLQPGRAEAAQKAEESSRETSSSSDSGRVKVPPALFAPPRKPFQTETVASTSNSDGSPPPLVPTRPRYRPGVLSNAALAPADGDGVGVDATTAASGAAATTMAEEAAAVVIKKEEDSDADDELSSGDDGQGRGRSQDDEQDELEDD</sequence>
<evidence type="ECO:0000313" key="2">
    <source>
        <dbReference type="EMBL" id="EPQ29449.1"/>
    </source>
</evidence>
<feature type="compositionally biased region" description="Basic and acidic residues" evidence="1">
    <location>
        <begin position="698"/>
        <end position="707"/>
    </location>
</feature>
<feature type="compositionally biased region" description="Basic and acidic residues" evidence="1">
    <location>
        <begin position="257"/>
        <end position="268"/>
    </location>
</feature>
<proteinExistence type="predicted"/>
<feature type="compositionally biased region" description="Polar residues" evidence="1">
    <location>
        <begin position="273"/>
        <end position="299"/>
    </location>
</feature>
<feature type="compositionally biased region" description="Basic and acidic residues" evidence="1">
    <location>
        <begin position="326"/>
        <end position="346"/>
    </location>
</feature>
<organism evidence="2 3">
    <name type="scientific">Pseudozyma flocculosa PF-1</name>
    <dbReference type="NCBI Taxonomy" id="1277687"/>
    <lineage>
        <taxon>Eukaryota</taxon>
        <taxon>Fungi</taxon>
        <taxon>Dikarya</taxon>
        <taxon>Basidiomycota</taxon>
        <taxon>Ustilaginomycotina</taxon>
        <taxon>Ustilaginomycetes</taxon>
        <taxon>Ustilaginales</taxon>
        <taxon>Ustilaginaceae</taxon>
        <taxon>Pseudozyma</taxon>
    </lineage>
</organism>
<feature type="region of interest" description="Disordered" evidence="1">
    <location>
        <begin position="377"/>
        <end position="762"/>
    </location>
</feature>
<dbReference type="AlphaFoldDB" id="A0A061HAF1"/>
<feature type="compositionally biased region" description="Low complexity" evidence="1">
    <location>
        <begin position="449"/>
        <end position="462"/>
    </location>
</feature>
<feature type="compositionally biased region" description="Polar residues" evidence="1">
    <location>
        <begin position="733"/>
        <end position="745"/>
    </location>
</feature>
<feature type="compositionally biased region" description="Low complexity" evidence="1">
    <location>
        <begin position="547"/>
        <end position="566"/>
    </location>
</feature>
<gene>
    <name evidence="2" type="ORF">PFL1_03204</name>
</gene>
<reference evidence="2 3" key="1">
    <citation type="journal article" date="2013" name="Plant Cell">
        <title>The transition from a phytopathogenic smut ancestor to an anamorphic biocontrol agent deciphered by comparative whole-genome analysis.</title>
        <authorList>
            <person name="Lefebvre F."/>
            <person name="Joly D.L."/>
            <person name="Labbe C."/>
            <person name="Teichmann B."/>
            <person name="Linning R."/>
            <person name="Belzile F."/>
            <person name="Bakkeren G."/>
            <person name="Belanger R.R."/>
        </authorList>
    </citation>
    <scope>NUCLEOTIDE SEQUENCE [LARGE SCALE GENOMIC DNA]</scope>
    <source>
        <strain evidence="2 3">PF-1</strain>
    </source>
</reference>
<name>A0A061HAF1_9BASI</name>
<feature type="compositionally biased region" description="Basic and acidic residues" evidence="1">
    <location>
        <begin position="586"/>
        <end position="603"/>
    </location>
</feature>
<protein>
    <submittedName>
        <fullName evidence="2">Uncharacterized protein</fullName>
    </submittedName>
</protein>
<feature type="compositionally biased region" description="Basic and acidic residues" evidence="1">
    <location>
        <begin position="230"/>
        <end position="243"/>
    </location>
</feature>
<dbReference type="KEGG" id="pfp:PFL1_03204"/>
<evidence type="ECO:0000313" key="3">
    <source>
        <dbReference type="Proteomes" id="UP000053664"/>
    </source>
</evidence>
<evidence type="ECO:0000256" key="1">
    <source>
        <dbReference type="SAM" id="MobiDB-lite"/>
    </source>
</evidence>
<feature type="compositionally biased region" description="Basic and acidic residues" evidence="1">
    <location>
        <begin position="301"/>
        <end position="318"/>
    </location>
</feature>